<keyword evidence="4" id="KW-0732">Signal</keyword>
<dbReference type="GO" id="GO:0030313">
    <property type="term" value="C:cell envelope"/>
    <property type="evidence" value="ECO:0007669"/>
    <property type="project" value="UniProtKB-SubCell"/>
</dbReference>
<comment type="subcellular location">
    <subcellularLocation>
        <location evidence="1">Cell envelope</location>
    </subcellularLocation>
</comment>
<dbReference type="InterPro" id="IPR013783">
    <property type="entry name" value="Ig-like_fold"/>
</dbReference>
<dbReference type="InterPro" id="IPR042229">
    <property type="entry name" value="Listeria/Bacterioides_rpt_sf"/>
</dbReference>
<keyword evidence="3" id="KW-1133">Transmembrane helix</keyword>
<feature type="transmembrane region" description="Helical" evidence="3">
    <location>
        <begin position="744"/>
        <end position="764"/>
    </location>
</feature>
<feature type="compositionally biased region" description="Low complexity" evidence="2">
    <location>
        <begin position="716"/>
        <end position="738"/>
    </location>
</feature>
<reference evidence="5" key="1">
    <citation type="submission" date="2020-08" db="EMBL/GenBank/DDBJ databases">
        <title>Genome public.</title>
        <authorList>
            <person name="Liu C."/>
            <person name="Sun Q."/>
        </authorList>
    </citation>
    <scope>NUCLEOTIDE SEQUENCE</scope>
    <source>
        <strain evidence="5">NSJ-32</strain>
    </source>
</reference>
<gene>
    <name evidence="5" type="ORF">H8730_02010</name>
</gene>
<evidence type="ECO:0000313" key="6">
    <source>
        <dbReference type="Proteomes" id="UP000657006"/>
    </source>
</evidence>
<feature type="region of interest" description="Disordered" evidence="2">
    <location>
        <begin position="715"/>
        <end position="738"/>
    </location>
</feature>
<dbReference type="AlphaFoldDB" id="A0A926DR75"/>
<feature type="chain" id="PRO_5036734904" evidence="4">
    <location>
        <begin position="31"/>
        <end position="771"/>
    </location>
</feature>
<dbReference type="Gene3D" id="2.160.20.110">
    <property type="match status" value="1"/>
</dbReference>
<proteinExistence type="predicted"/>
<evidence type="ECO:0000313" key="5">
    <source>
        <dbReference type="EMBL" id="MBC8542322.1"/>
    </source>
</evidence>
<evidence type="ECO:0000256" key="4">
    <source>
        <dbReference type="SAM" id="SignalP"/>
    </source>
</evidence>
<dbReference type="RefSeq" id="WP_177715957.1">
    <property type="nucleotide sequence ID" value="NZ_JACRSQ010000002.1"/>
</dbReference>
<feature type="signal peptide" evidence="4">
    <location>
        <begin position="1"/>
        <end position="30"/>
    </location>
</feature>
<dbReference type="InterPro" id="IPR013378">
    <property type="entry name" value="InlB-like_B-rpt"/>
</dbReference>
<comment type="caution">
    <text evidence="5">The sequence shown here is derived from an EMBL/GenBank/DDBJ whole genome shotgun (WGS) entry which is preliminary data.</text>
</comment>
<dbReference type="Pfam" id="PF09479">
    <property type="entry name" value="Flg_new"/>
    <property type="match status" value="1"/>
</dbReference>
<evidence type="ECO:0000256" key="1">
    <source>
        <dbReference type="ARBA" id="ARBA00004196"/>
    </source>
</evidence>
<dbReference type="Proteomes" id="UP000657006">
    <property type="component" value="Unassembled WGS sequence"/>
</dbReference>
<dbReference type="EMBL" id="JACRSQ010000002">
    <property type="protein sequence ID" value="MBC8542322.1"/>
    <property type="molecule type" value="Genomic_DNA"/>
</dbReference>
<keyword evidence="3" id="KW-0812">Transmembrane</keyword>
<evidence type="ECO:0000256" key="3">
    <source>
        <dbReference type="SAM" id="Phobius"/>
    </source>
</evidence>
<accession>A0A926DR75</accession>
<dbReference type="NCBIfam" id="TIGR02543">
    <property type="entry name" value="List_Bact_rpt"/>
    <property type="match status" value="1"/>
</dbReference>
<dbReference type="SUPFAM" id="SSF49478">
    <property type="entry name" value="Cna protein B-type domain"/>
    <property type="match status" value="1"/>
</dbReference>
<keyword evidence="6" id="KW-1185">Reference proteome</keyword>
<dbReference type="Gene3D" id="2.60.40.4270">
    <property type="entry name" value="Listeria-Bacteroides repeat domain"/>
    <property type="match status" value="1"/>
</dbReference>
<organism evidence="5 6">
    <name type="scientific">Bianquea renquensis</name>
    <dbReference type="NCBI Taxonomy" id="2763661"/>
    <lineage>
        <taxon>Bacteria</taxon>
        <taxon>Bacillati</taxon>
        <taxon>Bacillota</taxon>
        <taxon>Clostridia</taxon>
        <taxon>Eubacteriales</taxon>
        <taxon>Bianqueaceae</taxon>
        <taxon>Bianquea</taxon>
    </lineage>
</organism>
<sequence>MKVKKKLHRLLSILLCCALVLGLMPITAFAADPSTAPTYSGGSGTEADPYLLSCKEDILALQEYLNSLDDYARAELDKVDDCGLGSYHGYYFKLTKDIDMSDVEDWVPFSFCGTLDGAGYTISNLQLNQNFFESANPGNNEYKSQQYEAGFFSQLIHAHIKNLYFENCTATVSDGLKPESERDIYAAVVAGTAVASSFENISVVNCTVTQNGEPTNFGYAAGLVAYADICHISNCSVQGGSINVGGDATKMYTGGFVGAFGDVYDYYKDYYNMTVGAGNAFGVYNCFSTAAVNVTCTNYRTGGLIGMIECLNLADTYENCMVGGTITSAAYAAAGLIGTCDSYINTTLKGCVVYSDSIQGGTYADPLYRPYSDSYDAKITVTNCKVSHSTEVKVSNTDTGRVTNNASLTPVTLAEADCQVPNFKSNLHGKLVDGSANVTITLSQDNEVKYTAKTDADGEYNFGKQVLMGTYTLDIAEVKGYEAYSETVTIGYAVNVEKDITRTAKLIFVTLNANGGECETTSLTTGADGKLTSLPTPTRVGYIFDGWYMEIEDSTQVTENTEFSENTTIYAHWTECDHSASVNQPTCDNSATCSVCGGTMPAKGHHLIKVEPKDATCTEAGNIAYWTCSSCGKWLADPNHNSVVIPSLGHDYATTWSRNADKHWHECSYCGDKADTTAHSFKWVVDKEATATEKGSKHEECEVCGYKKAAVEIPATGNTTDPTQPTNPTNPGETNPDTGDSSIMWLWFALLLVSGTCIAGITVYHKRRKAE</sequence>
<evidence type="ECO:0000256" key="2">
    <source>
        <dbReference type="SAM" id="MobiDB-lite"/>
    </source>
</evidence>
<keyword evidence="3" id="KW-0472">Membrane</keyword>
<protein>
    <submittedName>
        <fullName evidence="5">InlB B-repeat-containing protein</fullName>
    </submittedName>
</protein>
<name>A0A926DR75_9FIRM</name>
<dbReference type="Gene3D" id="2.60.40.10">
    <property type="entry name" value="Immunoglobulins"/>
    <property type="match status" value="1"/>
</dbReference>